<evidence type="ECO:0000256" key="1">
    <source>
        <dbReference type="ARBA" id="ARBA00022679"/>
    </source>
</evidence>
<keyword evidence="5" id="KW-1185">Reference proteome</keyword>
<sequence length="356" mass="39319">MDVGLVVYGPLDDRSGGYRYDLELVRGLRAAGDEVTVVSLPERSYRQRLRDNVSALRRLRDVDVDVLLQDELCHPSLAAVNSRLDDTPVVSIVHHLNSRETHPPWRQHLQQAIESRYLRSVDAFVFNSETTRETVAAVTDPNPNVVAYPAGDRFASDGVPLDDEEIRARAADGPLRVVTVGNLEPRKNVDGLLRALARTTGQWRLTVVGAAVDDRYERSLHALADELGVTDWVTFTGRLSDADLAATLRQSHLFALPSHYEGFGIAALEAMGFGLPALVSSAGGGSELVTHREDGFVVDPTDTSQITDAIAPLFRNRSRLVSHSLAARDRFAEHDTWDETSQTVRSFLTEFVANRE</sequence>
<comment type="caution">
    <text evidence="4">The sequence shown here is derived from an EMBL/GenBank/DDBJ whole genome shotgun (WGS) entry which is preliminary data.</text>
</comment>
<dbReference type="SUPFAM" id="SSF53756">
    <property type="entry name" value="UDP-Glycosyltransferase/glycogen phosphorylase"/>
    <property type="match status" value="1"/>
</dbReference>
<evidence type="ECO:0000259" key="2">
    <source>
        <dbReference type="Pfam" id="PF00534"/>
    </source>
</evidence>
<dbReference type="Gene3D" id="3.40.50.2000">
    <property type="entry name" value="Glycogen Phosphorylase B"/>
    <property type="match status" value="2"/>
</dbReference>
<feature type="domain" description="Glycosyl transferase family 1" evidence="2">
    <location>
        <begin position="170"/>
        <end position="319"/>
    </location>
</feature>
<accession>A0A0W1R4F2</accession>
<dbReference type="Pfam" id="PF00534">
    <property type="entry name" value="Glycos_transf_1"/>
    <property type="match status" value="1"/>
</dbReference>
<dbReference type="EMBL" id="LOPV01000702">
    <property type="protein sequence ID" value="KTG08223.1"/>
    <property type="molecule type" value="Genomic_DNA"/>
</dbReference>
<proteinExistence type="predicted"/>
<dbReference type="GO" id="GO:0016757">
    <property type="term" value="F:glycosyltransferase activity"/>
    <property type="evidence" value="ECO:0007669"/>
    <property type="project" value="InterPro"/>
</dbReference>
<dbReference type="AlphaFoldDB" id="A0A0W1R4F2"/>
<dbReference type="PANTHER" id="PTHR46401:SF2">
    <property type="entry name" value="GLYCOSYLTRANSFERASE WBBK-RELATED"/>
    <property type="match status" value="1"/>
</dbReference>
<evidence type="ECO:0000313" key="4">
    <source>
        <dbReference type="EMBL" id="KTG08223.1"/>
    </source>
</evidence>
<dbReference type="InterPro" id="IPR028098">
    <property type="entry name" value="Glyco_trans_4-like_N"/>
</dbReference>
<dbReference type="Pfam" id="PF13439">
    <property type="entry name" value="Glyco_transf_4"/>
    <property type="match status" value="1"/>
</dbReference>
<keyword evidence="1 4" id="KW-0808">Transferase</keyword>
<name>A0A0W1R4F2_9EURY</name>
<reference evidence="4 5" key="1">
    <citation type="submission" date="2015-12" db="EMBL/GenBank/DDBJ databases">
        <title>Haloferax profundi sp. nov. isolated from the Discovery deep brine-seawater interface in the Red Sea.</title>
        <authorList>
            <person name="Zhang G."/>
            <person name="Stingl U."/>
            <person name="Rashid M."/>
        </authorList>
    </citation>
    <scope>NUCLEOTIDE SEQUENCE [LARGE SCALE GENOMIC DNA]</scope>
    <source>
        <strain evidence="4 5">SB29</strain>
    </source>
</reference>
<gene>
    <name evidence="4" type="ORF">AUR66_04220</name>
</gene>
<dbReference type="RefSeq" id="WP_058573721.1">
    <property type="nucleotide sequence ID" value="NZ_LOPV01000702.1"/>
</dbReference>
<dbReference type="Proteomes" id="UP000053157">
    <property type="component" value="Unassembled WGS sequence"/>
</dbReference>
<evidence type="ECO:0000313" key="5">
    <source>
        <dbReference type="Proteomes" id="UP000053157"/>
    </source>
</evidence>
<dbReference type="PANTHER" id="PTHR46401">
    <property type="entry name" value="GLYCOSYLTRANSFERASE WBBK-RELATED"/>
    <property type="match status" value="1"/>
</dbReference>
<dbReference type="CDD" id="cd03801">
    <property type="entry name" value="GT4_PimA-like"/>
    <property type="match status" value="1"/>
</dbReference>
<dbReference type="InterPro" id="IPR001296">
    <property type="entry name" value="Glyco_trans_1"/>
</dbReference>
<dbReference type="OrthoDB" id="131038at2157"/>
<organism evidence="4 5">
    <name type="scientific">Haloferax profundi</name>
    <dbReference type="NCBI Taxonomy" id="1544718"/>
    <lineage>
        <taxon>Archaea</taxon>
        <taxon>Methanobacteriati</taxon>
        <taxon>Methanobacteriota</taxon>
        <taxon>Stenosarchaea group</taxon>
        <taxon>Halobacteria</taxon>
        <taxon>Halobacteriales</taxon>
        <taxon>Haloferacaceae</taxon>
        <taxon>Haloferax</taxon>
    </lineage>
</organism>
<feature type="domain" description="Glycosyltransferase subfamily 4-like N-terminal" evidence="3">
    <location>
        <begin position="20"/>
        <end position="137"/>
    </location>
</feature>
<evidence type="ECO:0000259" key="3">
    <source>
        <dbReference type="Pfam" id="PF13439"/>
    </source>
</evidence>
<protein>
    <submittedName>
        <fullName evidence="4">Glycosyl transferase</fullName>
    </submittedName>
</protein>